<feature type="compositionally biased region" description="Basic and acidic residues" evidence="2">
    <location>
        <begin position="278"/>
        <end position="295"/>
    </location>
</feature>
<organism evidence="3 4">
    <name type="scientific">Septoria linicola</name>
    <dbReference type="NCBI Taxonomy" id="215465"/>
    <lineage>
        <taxon>Eukaryota</taxon>
        <taxon>Fungi</taxon>
        <taxon>Dikarya</taxon>
        <taxon>Ascomycota</taxon>
        <taxon>Pezizomycotina</taxon>
        <taxon>Dothideomycetes</taxon>
        <taxon>Dothideomycetidae</taxon>
        <taxon>Mycosphaerellales</taxon>
        <taxon>Mycosphaerellaceae</taxon>
        <taxon>Septoria</taxon>
    </lineage>
</organism>
<dbReference type="EMBL" id="CP099426">
    <property type="protein sequence ID" value="USW56890.1"/>
    <property type="molecule type" value="Genomic_DNA"/>
</dbReference>
<protein>
    <submittedName>
        <fullName evidence="3">Uncharacterized protein</fullName>
    </submittedName>
</protein>
<feature type="region of interest" description="Disordered" evidence="2">
    <location>
        <begin position="83"/>
        <end position="109"/>
    </location>
</feature>
<feature type="compositionally biased region" description="Basic residues" evidence="2">
    <location>
        <begin position="87"/>
        <end position="100"/>
    </location>
</feature>
<dbReference type="OrthoDB" id="5309037at2759"/>
<keyword evidence="1" id="KW-0175">Coiled coil</keyword>
<dbReference type="Proteomes" id="UP001056384">
    <property type="component" value="Chromosome 9"/>
</dbReference>
<dbReference type="PANTHER" id="PTHR42354">
    <property type="entry name" value="C2H2-TYPE DOMAIN-CONTAINING PROTEIN"/>
    <property type="match status" value="1"/>
</dbReference>
<feature type="compositionally biased region" description="Low complexity" evidence="2">
    <location>
        <begin position="439"/>
        <end position="452"/>
    </location>
</feature>
<dbReference type="PANTHER" id="PTHR42354:SF1">
    <property type="entry name" value="C2H2-TYPE DOMAIN-CONTAINING PROTEIN"/>
    <property type="match status" value="1"/>
</dbReference>
<proteinExistence type="predicted"/>
<reference evidence="3" key="1">
    <citation type="submission" date="2022-06" db="EMBL/GenBank/DDBJ databases">
        <title>Complete genome sequences of two strains of the flax pathogen Septoria linicola.</title>
        <authorList>
            <person name="Lapalu N."/>
            <person name="Simon A."/>
            <person name="Demenou B."/>
            <person name="Paumier D."/>
            <person name="Guillot M.-P."/>
            <person name="Gout L."/>
            <person name="Valade R."/>
        </authorList>
    </citation>
    <scope>NUCLEOTIDE SEQUENCE</scope>
    <source>
        <strain evidence="3">SE15195</strain>
    </source>
</reference>
<dbReference type="AlphaFoldDB" id="A0A9Q9B2A8"/>
<evidence type="ECO:0000256" key="1">
    <source>
        <dbReference type="SAM" id="Coils"/>
    </source>
</evidence>
<name>A0A9Q9B2A8_9PEZI</name>
<keyword evidence="4" id="KW-1185">Reference proteome</keyword>
<accession>A0A9Q9B2A8</accession>
<gene>
    <name evidence="3" type="ORF">Slin15195_G102090</name>
</gene>
<feature type="compositionally biased region" description="Basic and acidic residues" evidence="2">
    <location>
        <begin position="399"/>
        <end position="408"/>
    </location>
</feature>
<feature type="coiled-coil region" evidence="1">
    <location>
        <begin position="50"/>
        <end position="77"/>
    </location>
</feature>
<evidence type="ECO:0000256" key="2">
    <source>
        <dbReference type="SAM" id="MobiDB-lite"/>
    </source>
</evidence>
<feature type="compositionally biased region" description="Basic and acidic residues" evidence="2">
    <location>
        <begin position="318"/>
        <end position="332"/>
    </location>
</feature>
<evidence type="ECO:0000313" key="4">
    <source>
        <dbReference type="Proteomes" id="UP001056384"/>
    </source>
</evidence>
<sequence length="667" mass="73246">MNYSNMIEEKNLKKGFIIATLASTIIGTFTASLALHDKIKERQNKQEKTDGKQNEELKALKEQVEKLADKGQAVTVENRLPAIRSRSSSRSRGSRRRYRRRDSDDDYEDSARVQHVVVGVIQDALRKNPNLTEADVQKLVAAAEEAARDGTVDTLREHYQRMVLPALKPEKPLLPEEQHKKLPIPLDLPKGQRPSLERPQDSIVAGVRQDQTRSYAPGSVAGSKHDSHLDNLPQLAFEHKPGLGRHLEERTVAGTIPLPPPPSQKAPTQRAKSTYGDPFEHFKQIPHEQPTEKQQRSVYTDPFATMPQLPHSQQNARPAEKDSKSTKAEPPKSRAPSQPVPASERRPSSTKTEVPRARSLPHQPDWQPPAQKTGETVADAKFAKASTHAAKSIAPAKSEAVKSRKDEGQPGLSVKSVAGTKSAAPAQSIHPARSEAPVSRPAPAKSEAPPKSTKTETPKSRAGISRAPPTGFVAPISIPAPPIGPAAVESPRSTSHPHKVPAVKEVRDVKEVKSNVKALPAPPNDLFCRYACDLQNSHLPLHSNFKSNGSHRCPSCSTTIPVDTRDVWVLSTQFPKDSARPDSKPKTRDYRMDARFVVKCHTTDGKFACILCDKFRDRDCICKNVDALVKHLGTAHTPGEFDRDGDLVRMGEKRVVKGRSGGEMALA</sequence>
<feature type="region of interest" description="Disordered" evidence="2">
    <location>
        <begin position="253"/>
        <end position="478"/>
    </location>
</feature>
<evidence type="ECO:0000313" key="3">
    <source>
        <dbReference type="EMBL" id="USW56890.1"/>
    </source>
</evidence>